<dbReference type="GO" id="GO:0005685">
    <property type="term" value="C:U1 snRNP"/>
    <property type="evidence" value="ECO:0007669"/>
    <property type="project" value="TreeGrafter"/>
</dbReference>
<dbReference type="GO" id="GO:0030619">
    <property type="term" value="F:U1 snRNA binding"/>
    <property type="evidence" value="ECO:0007669"/>
    <property type="project" value="TreeGrafter"/>
</dbReference>
<dbReference type="CDD" id="cd00590">
    <property type="entry name" value="RRM_SF"/>
    <property type="match status" value="4"/>
</dbReference>
<keyword evidence="3" id="KW-0694">RNA-binding</keyword>
<feature type="domain" description="RRM" evidence="5">
    <location>
        <begin position="208"/>
        <end position="285"/>
    </location>
</feature>
<reference evidence="6 7" key="1">
    <citation type="submission" date="2020-12" db="EMBL/GenBank/DDBJ databases">
        <title>Concerted genomic and epigenomic changes stabilize Arabidopsis allopolyploids.</title>
        <authorList>
            <person name="Chen Z."/>
        </authorList>
    </citation>
    <scope>NUCLEOTIDE SEQUENCE [LARGE SCALE GENOMIC DNA]</scope>
    <source>
        <strain evidence="6">Allo738</strain>
        <tissue evidence="6">Leaf</tissue>
    </source>
</reference>
<gene>
    <name evidence="6" type="ORF">ISN45_Aa05g022350</name>
</gene>
<dbReference type="Pfam" id="PF00076">
    <property type="entry name" value="RRM_1"/>
    <property type="match status" value="4"/>
</dbReference>
<dbReference type="PROSITE" id="PS50102">
    <property type="entry name" value="RRM"/>
    <property type="match status" value="4"/>
</dbReference>
<evidence type="ECO:0000313" key="6">
    <source>
        <dbReference type="EMBL" id="KAG7560737.1"/>
    </source>
</evidence>
<comment type="subcellular location">
    <subcellularLocation>
        <location evidence="1">Nucleus</location>
    </subcellularLocation>
</comment>
<feature type="domain" description="RRM" evidence="5">
    <location>
        <begin position="337"/>
        <end position="414"/>
    </location>
</feature>
<evidence type="ECO:0000256" key="1">
    <source>
        <dbReference type="ARBA" id="ARBA00004123"/>
    </source>
</evidence>
<dbReference type="FunFam" id="3.30.70.330:FF:001699">
    <property type="match status" value="1"/>
</dbReference>
<evidence type="ECO:0000256" key="4">
    <source>
        <dbReference type="SAM" id="MobiDB-lite"/>
    </source>
</evidence>
<dbReference type="EMBL" id="JAEFBK010000010">
    <property type="protein sequence ID" value="KAG7560737.1"/>
    <property type="molecule type" value="Genomic_DNA"/>
</dbReference>
<dbReference type="Proteomes" id="UP000694240">
    <property type="component" value="Chromosome 10"/>
</dbReference>
<dbReference type="GO" id="GO:0000398">
    <property type="term" value="P:mRNA splicing, via spliceosome"/>
    <property type="evidence" value="ECO:0007669"/>
    <property type="project" value="TreeGrafter"/>
</dbReference>
<dbReference type="GO" id="GO:0071011">
    <property type="term" value="C:precatalytic spliceosome"/>
    <property type="evidence" value="ECO:0007669"/>
    <property type="project" value="TreeGrafter"/>
</dbReference>
<feature type="domain" description="RRM" evidence="5">
    <location>
        <begin position="468"/>
        <end position="545"/>
    </location>
</feature>
<dbReference type="PANTHER" id="PTHR13952:SF21">
    <property type="entry name" value="POLYNUCLEOTIDE ADENYLYLTRANSFERASE DOMAIN_RNA RECOGNITION MOTIF PROTEIN-RELATED"/>
    <property type="match status" value="1"/>
</dbReference>
<protein>
    <submittedName>
        <fullName evidence="6">RNA-binding domain superfamily</fullName>
    </submittedName>
</protein>
<dbReference type="AlphaFoldDB" id="A0A8T1ZMR3"/>
<evidence type="ECO:0000313" key="7">
    <source>
        <dbReference type="Proteomes" id="UP000694240"/>
    </source>
</evidence>
<name>A0A8T1ZMR3_9BRAS</name>
<feature type="region of interest" description="Disordered" evidence="4">
    <location>
        <begin position="20"/>
        <end position="42"/>
    </location>
</feature>
<accession>A0A8T1ZMR3</accession>
<dbReference type="FunFam" id="3.30.70.330:FF:001969">
    <property type="match status" value="1"/>
</dbReference>
<dbReference type="InterPro" id="IPR051183">
    <property type="entry name" value="U1_U11-U12_snRNP_70-35kDa"/>
</dbReference>
<dbReference type="FunFam" id="3.30.70.330:FF:001204">
    <property type="match status" value="1"/>
</dbReference>
<proteinExistence type="predicted"/>
<dbReference type="SMART" id="SM00360">
    <property type="entry name" value="RRM"/>
    <property type="match status" value="4"/>
</dbReference>
<keyword evidence="2" id="KW-0539">Nucleus</keyword>
<evidence type="ECO:0000256" key="2">
    <source>
        <dbReference type="ARBA" id="ARBA00023242"/>
    </source>
</evidence>
<evidence type="ECO:0000256" key="3">
    <source>
        <dbReference type="PROSITE-ProRule" id="PRU00176"/>
    </source>
</evidence>
<evidence type="ECO:0000259" key="5">
    <source>
        <dbReference type="PROSITE" id="PS50102"/>
    </source>
</evidence>
<dbReference type="InterPro" id="IPR000504">
    <property type="entry name" value="RRM_dom"/>
</dbReference>
<keyword evidence="7" id="KW-1185">Reference proteome</keyword>
<feature type="domain" description="RRM" evidence="5">
    <location>
        <begin position="87"/>
        <end position="164"/>
    </location>
</feature>
<organism evidence="6 7">
    <name type="scientific">Arabidopsis thaliana x Arabidopsis arenosa</name>
    <dbReference type="NCBI Taxonomy" id="1240361"/>
    <lineage>
        <taxon>Eukaryota</taxon>
        <taxon>Viridiplantae</taxon>
        <taxon>Streptophyta</taxon>
        <taxon>Embryophyta</taxon>
        <taxon>Tracheophyta</taxon>
        <taxon>Spermatophyta</taxon>
        <taxon>Magnoliopsida</taxon>
        <taxon>eudicotyledons</taxon>
        <taxon>Gunneridae</taxon>
        <taxon>Pentapetalae</taxon>
        <taxon>rosids</taxon>
        <taxon>malvids</taxon>
        <taxon>Brassicales</taxon>
        <taxon>Brassicaceae</taxon>
        <taxon>Camelineae</taxon>
        <taxon>Arabidopsis</taxon>
    </lineage>
</organism>
<dbReference type="PANTHER" id="PTHR13952">
    <property type="entry name" value="U1 SMALL NUCLEAR RIBONUCLEOPROTEIN 70 KD"/>
    <property type="match status" value="1"/>
</dbReference>
<comment type="caution">
    <text evidence="6">The sequence shown here is derived from an EMBL/GenBank/DDBJ whole genome shotgun (WGS) entry which is preliminary data.</text>
</comment>
<dbReference type="GO" id="GO:0003729">
    <property type="term" value="F:mRNA binding"/>
    <property type="evidence" value="ECO:0007669"/>
    <property type="project" value="TreeGrafter"/>
</dbReference>
<sequence>MASSWKVNLLGKREAKDDDLETKPILKKHKEDKSEETTKGFSEIKGRVELLETNSDQAPETVDETPDSVEVPIQYMSGLLGVPSRKKTLYVCCLPRYTKIPDIIDFFKDVGQVVSVQLTIKRNGRRLSTGFVEFASANHAKKALDKKNGEYLCGNKLILGMAAKISPQPKYCIYHKVWYEDYIQQESRPIEEEETPPYSVQAVAVRKKTLFVANLSPQTKILHIVDFFNDVGEVVSVRLIVNPESKHVGYGFVEFASPCLANMALEMKNGEYLHDHKIFLGVAKTAPYPPRHKYNLAEKLWYEDYLLRDSLLIVENETVEGLDETPSCVEAVALREKVLFVAHVPRRTNISHIIDFFKDAGQVVHVRLIVDQKGKPFGHGFVEFTSSDEAKKALEMKNGEYLHDRKIYLDAAKTTPYRRRPKYCIDHKVWYEDYLRQENLLIEEDEAVEGLDETPDSDYVEEVAVRKKTLFITNLFFKTKIPDMIDFFKDVGQVVSVRLIVDHSGKHVCCGFVEFASVNEAKKALEKKNLGRLRNRYVVLDEAEIAPYPLRPKYNVAEKLWYEDNLQRDSLLIEEDGLETNPNLKKQTREFCGTKITFSNED</sequence>
<dbReference type="GO" id="GO:0071004">
    <property type="term" value="C:U2-type prespliceosome"/>
    <property type="evidence" value="ECO:0007669"/>
    <property type="project" value="TreeGrafter"/>
</dbReference>